<protein>
    <submittedName>
        <fullName evidence="1">Uncharacterized protein</fullName>
    </submittedName>
</protein>
<dbReference type="EMBL" id="RQGP01000027">
    <property type="protein sequence ID" value="TGL87605.1"/>
    <property type="molecule type" value="Genomic_DNA"/>
</dbReference>
<dbReference type="OrthoDB" id="334678at2"/>
<comment type="caution">
    <text evidence="1">The sequence shown here is derived from an EMBL/GenBank/DDBJ whole genome shotgun (WGS) entry which is preliminary data.</text>
</comment>
<dbReference type="RefSeq" id="WP_135586570.1">
    <property type="nucleotide sequence ID" value="NZ_RQGO01000010.1"/>
</dbReference>
<gene>
    <name evidence="1" type="ORF">EHQ69_15955</name>
</gene>
<dbReference type="AlphaFoldDB" id="A0A4Z1A1J4"/>
<evidence type="ECO:0000313" key="2">
    <source>
        <dbReference type="Proteomes" id="UP000298263"/>
    </source>
</evidence>
<evidence type="ECO:0000313" key="1">
    <source>
        <dbReference type="EMBL" id="TGL87605.1"/>
    </source>
</evidence>
<reference evidence="1" key="1">
    <citation type="journal article" date="2019" name="PLoS Negl. Trop. Dis.">
        <title>Revisiting the worldwide diversity of Leptospira species in the environment.</title>
        <authorList>
            <person name="Vincent A.T."/>
            <person name="Schiettekatte O."/>
            <person name="Bourhy P."/>
            <person name="Veyrier F.J."/>
            <person name="Picardeau M."/>
        </authorList>
    </citation>
    <scope>NUCLEOTIDE SEQUENCE [LARGE SCALE GENOMIC DNA]</scope>
    <source>
        <strain evidence="1">201702422</strain>
    </source>
</reference>
<proteinExistence type="predicted"/>
<dbReference type="Proteomes" id="UP000298263">
    <property type="component" value="Unassembled WGS sequence"/>
</dbReference>
<accession>A0A4Z1A1J4</accession>
<organism evidence="1 2">
    <name type="scientific">Leptospira congkakensis</name>
    <dbReference type="NCBI Taxonomy" id="2484932"/>
    <lineage>
        <taxon>Bacteria</taxon>
        <taxon>Pseudomonadati</taxon>
        <taxon>Spirochaetota</taxon>
        <taxon>Spirochaetia</taxon>
        <taxon>Leptospirales</taxon>
        <taxon>Leptospiraceae</taxon>
        <taxon>Leptospira</taxon>
    </lineage>
</organism>
<name>A0A4Z1A1J4_9LEPT</name>
<keyword evidence="2" id="KW-1185">Reference proteome</keyword>
<sequence length="224" mass="26453">MKYFYLSSLIFYFHCSFANLDRNLKPFSKESTKAKISDTVTILNQNRMYFQPSYRGLVEYSPPFGDSPTIYFSKKQEEIGRNRYQWKEISIHNIDEKEFQLTNVKTDYVFFVTATRPRSDWDQGSFKQVLQLVTFCIIPCKQKITLDVTVKLYHKNSLVSEKVSSHSGTRYLSPWYMPFPFLFEMRDYGNLSNEPSIFSTLYLNGFQDAIDEIYLKLPKEVAEE</sequence>